<dbReference type="EMBL" id="JARQWQ010000021">
    <property type="protein sequence ID" value="KAK2564889.1"/>
    <property type="molecule type" value="Genomic_DNA"/>
</dbReference>
<sequence>MGKMSYNFCIIEDNFVKPLKHVCCLWYTFFKECLVLGSGYSLLGLLQTTIIFSRTDFKVVIEDYFCFVLFCFCFFNWLWWKY</sequence>
<comment type="caution">
    <text evidence="2">The sequence shown here is derived from an EMBL/GenBank/DDBJ whole genome shotgun (WGS) entry which is preliminary data.</text>
</comment>
<organism evidence="2 3">
    <name type="scientific">Acropora cervicornis</name>
    <name type="common">Staghorn coral</name>
    <dbReference type="NCBI Taxonomy" id="6130"/>
    <lineage>
        <taxon>Eukaryota</taxon>
        <taxon>Metazoa</taxon>
        <taxon>Cnidaria</taxon>
        <taxon>Anthozoa</taxon>
        <taxon>Hexacorallia</taxon>
        <taxon>Scleractinia</taxon>
        <taxon>Astrocoeniina</taxon>
        <taxon>Acroporidae</taxon>
        <taxon>Acropora</taxon>
    </lineage>
</organism>
<reference evidence="2" key="2">
    <citation type="journal article" date="2023" name="Science">
        <title>Genomic signatures of disease resistance in endangered staghorn corals.</title>
        <authorList>
            <person name="Vollmer S.V."/>
            <person name="Selwyn J.D."/>
            <person name="Despard B.A."/>
            <person name="Roesel C.L."/>
        </authorList>
    </citation>
    <scope>NUCLEOTIDE SEQUENCE</scope>
    <source>
        <strain evidence="2">K2</strain>
    </source>
</reference>
<evidence type="ECO:0000313" key="2">
    <source>
        <dbReference type="EMBL" id="KAK2564889.1"/>
    </source>
</evidence>
<name>A0AAD9V8A0_ACRCE</name>
<dbReference type="Proteomes" id="UP001249851">
    <property type="component" value="Unassembled WGS sequence"/>
</dbReference>
<reference evidence="2" key="1">
    <citation type="journal article" date="2023" name="G3 (Bethesda)">
        <title>Whole genome assembly and annotation of the endangered Caribbean coral Acropora cervicornis.</title>
        <authorList>
            <person name="Selwyn J.D."/>
            <person name="Vollmer S.V."/>
        </authorList>
    </citation>
    <scope>NUCLEOTIDE SEQUENCE</scope>
    <source>
        <strain evidence="2">K2</strain>
    </source>
</reference>
<keyword evidence="1" id="KW-0472">Membrane</keyword>
<keyword evidence="3" id="KW-1185">Reference proteome</keyword>
<proteinExistence type="predicted"/>
<evidence type="ECO:0000313" key="3">
    <source>
        <dbReference type="Proteomes" id="UP001249851"/>
    </source>
</evidence>
<feature type="transmembrane region" description="Helical" evidence="1">
    <location>
        <begin position="34"/>
        <end position="52"/>
    </location>
</feature>
<gene>
    <name evidence="2" type="ORF">P5673_011592</name>
</gene>
<evidence type="ECO:0000256" key="1">
    <source>
        <dbReference type="SAM" id="Phobius"/>
    </source>
</evidence>
<keyword evidence="1" id="KW-1133">Transmembrane helix</keyword>
<dbReference type="AlphaFoldDB" id="A0AAD9V8A0"/>
<accession>A0AAD9V8A0</accession>
<protein>
    <submittedName>
        <fullName evidence="2">Uncharacterized protein</fullName>
    </submittedName>
</protein>
<feature type="transmembrane region" description="Helical" evidence="1">
    <location>
        <begin position="64"/>
        <end position="80"/>
    </location>
</feature>
<keyword evidence="1" id="KW-0812">Transmembrane</keyword>